<feature type="transmembrane region" description="Helical" evidence="1">
    <location>
        <begin position="71"/>
        <end position="90"/>
    </location>
</feature>
<dbReference type="EMBL" id="PDUD01000018">
    <property type="protein sequence ID" value="PHN06448.1"/>
    <property type="molecule type" value="Genomic_DNA"/>
</dbReference>
<evidence type="ECO:0000256" key="1">
    <source>
        <dbReference type="SAM" id="Phobius"/>
    </source>
</evidence>
<dbReference type="RefSeq" id="WP_099150432.1">
    <property type="nucleotide sequence ID" value="NZ_PDUD01000018.1"/>
</dbReference>
<keyword evidence="3" id="KW-1185">Reference proteome</keyword>
<keyword evidence="1" id="KW-1133">Transmembrane helix</keyword>
<comment type="caution">
    <text evidence="2">The sequence shown here is derived from an EMBL/GenBank/DDBJ whole genome shotgun (WGS) entry which is preliminary data.</text>
</comment>
<protein>
    <submittedName>
        <fullName evidence="2">Uncharacterized protein</fullName>
    </submittedName>
</protein>
<reference evidence="2 3" key="1">
    <citation type="submission" date="2017-10" db="EMBL/GenBank/DDBJ databases">
        <title>The draft genome sequence of Lewinella nigricans NBRC 102662.</title>
        <authorList>
            <person name="Wang K."/>
        </authorList>
    </citation>
    <scope>NUCLEOTIDE SEQUENCE [LARGE SCALE GENOMIC DNA]</scope>
    <source>
        <strain evidence="2 3">NBRC 102662</strain>
    </source>
</reference>
<proteinExistence type="predicted"/>
<evidence type="ECO:0000313" key="2">
    <source>
        <dbReference type="EMBL" id="PHN06448.1"/>
    </source>
</evidence>
<dbReference type="AlphaFoldDB" id="A0A2D0NDG5"/>
<name>A0A2D0NDG5_FLAN2</name>
<evidence type="ECO:0000313" key="3">
    <source>
        <dbReference type="Proteomes" id="UP000223913"/>
    </source>
</evidence>
<dbReference type="InterPro" id="IPR055015">
    <property type="entry name" value="GCX_COOH"/>
</dbReference>
<accession>A0A2D0NDG5</accession>
<gene>
    <name evidence="2" type="ORF">CRP01_12840</name>
</gene>
<keyword evidence="1" id="KW-0812">Transmembrane</keyword>
<dbReference type="Proteomes" id="UP000223913">
    <property type="component" value="Unassembled WGS sequence"/>
</dbReference>
<dbReference type="NCBIfam" id="NF045639">
    <property type="entry name" value="GCX_COOH"/>
    <property type="match status" value="1"/>
</dbReference>
<organism evidence="2 3">
    <name type="scientific">Flavilitoribacter nigricans (strain ATCC 23147 / DSM 23189 / NBRC 102662 / NCIMB 1420 / SS-2)</name>
    <name type="common">Lewinella nigricans</name>
    <dbReference type="NCBI Taxonomy" id="1122177"/>
    <lineage>
        <taxon>Bacteria</taxon>
        <taxon>Pseudomonadati</taxon>
        <taxon>Bacteroidota</taxon>
        <taxon>Saprospiria</taxon>
        <taxon>Saprospirales</taxon>
        <taxon>Lewinellaceae</taxon>
        <taxon>Flavilitoribacter</taxon>
    </lineage>
</organism>
<keyword evidence="1" id="KW-0472">Membrane</keyword>
<sequence>MQYFEWIEKYKEGKLSAADRLAFEQEVEENGQLRAELEAVGLTESLLAAVAGSPDVAPSSPTTGRVNYQKIYTITIALILAAVAIFAWQYRSPELEQLEETIVPMPILPVPDDSESIPKTLAPKEDDHKNVKRPVAAADIVPKEPVKENNQAISRPISAPQQATPKLAEATVKENPIEIQDPASKEISTAPAQEKIAVYTVSAVIDTALAQASDIALTATEKIVLKPGFHAKAGTTFKARVNNGPLFEKKGAPN</sequence>